<evidence type="ECO:0000256" key="1">
    <source>
        <dbReference type="ARBA" id="ARBA00010552"/>
    </source>
</evidence>
<dbReference type="InterPro" id="IPR035959">
    <property type="entry name" value="RutC-like_sf"/>
</dbReference>
<dbReference type="InParanoid" id="A0LQ71"/>
<comment type="similarity">
    <text evidence="1">Belongs to the RutC family.</text>
</comment>
<dbReference type="FunCoup" id="A0LQ71">
    <property type="interactions" value="484"/>
</dbReference>
<evidence type="ECO:0000313" key="3">
    <source>
        <dbReference type="Proteomes" id="UP000001784"/>
    </source>
</evidence>
<dbReference type="PROSITE" id="PS01094">
    <property type="entry name" value="UPF0076"/>
    <property type="match status" value="1"/>
</dbReference>
<dbReference type="CDD" id="cd00448">
    <property type="entry name" value="YjgF_YER057c_UK114_family"/>
    <property type="match status" value="1"/>
</dbReference>
<dbReference type="FunFam" id="3.30.1330.40:FF:000001">
    <property type="entry name" value="L-PSP family endoribonuclease"/>
    <property type="match status" value="1"/>
</dbReference>
<dbReference type="EMBL" id="CP000478">
    <property type="protein sequence ID" value="ABK19573.1"/>
    <property type="molecule type" value="Genomic_DNA"/>
</dbReference>
<dbReference type="HOGENOM" id="CLU_100715_7_3_7"/>
<dbReference type="Pfam" id="PF01042">
    <property type="entry name" value="Ribonuc_L-PSP"/>
    <property type="match status" value="1"/>
</dbReference>
<dbReference type="InterPro" id="IPR019897">
    <property type="entry name" value="RidA_CS"/>
</dbReference>
<dbReference type="OrthoDB" id="9808943at2"/>
<sequence>MSLRVIRTEHAPAAIGPYSQAIVAGGWLYVSGQLGLDPATGQLAAGGFAAQARQAVENLRHIIEAAGYRLADVVAVDAYLTDIAEFAAFNALYEGVFTAHKPARAVVEVKGLPRGALVEIKCTAYHTE</sequence>
<dbReference type="NCBIfam" id="TIGR00004">
    <property type="entry name" value="Rid family detoxifying hydrolase"/>
    <property type="match status" value="1"/>
</dbReference>
<accession>A0LQ71</accession>
<dbReference type="PANTHER" id="PTHR11803:SF39">
    <property type="entry name" value="2-IMINOBUTANOATE_2-IMINOPROPANOATE DEAMINASE"/>
    <property type="match status" value="1"/>
</dbReference>
<dbReference type="eggNOG" id="COG0251">
    <property type="taxonomic scope" value="Bacteria"/>
</dbReference>
<organism evidence="2 3">
    <name type="scientific">Syntrophobacter fumaroxidans (strain DSM 10017 / MPOB)</name>
    <dbReference type="NCBI Taxonomy" id="335543"/>
    <lineage>
        <taxon>Bacteria</taxon>
        <taxon>Pseudomonadati</taxon>
        <taxon>Thermodesulfobacteriota</taxon>
        <taxon>Syntrophobacteria</taxon>
        <taxon>Syntrophobacterales</taxon>
        <taxon>Syntrophobacteraceae</taxon>
        <taxon>Syntrophobacter</taxon>
    </lineage>
</organism>
<evidence type="ECO:0000313" key="2">
    <source>
        <dbReference type="EMBL" id="ABK19573.1"/>
    </source>
</evidence>
<dbReference type="Proteomes" id="UP000001784">
    <property type="component" value="Chromosome"/>
</dbReference>
<reference evidence="2 3" key="1">
    <citation type="submission" date="2006-10" db="EMBL/GenBank/DDBJ databases">
        <title>Complete sequence of Syntrophobacter fumaroxidans MPOB.</title>
        <authorList>
            <consortium name="US DOE Joint Genome Institute"/>
            <person name="Copeland A."/>
            <person name="Lucas S."/>
            <person name="Lapidus A."/>
            <person name="Barry K."/>
            <person name="Detter J.C."/>
            <person name="Glavina del Rio T."/>
            <person name="Hammon N."/>
            <person name="Israni S."/>
            <person name="Pitluck S."/>
            <person name="Goltsman E.G."/>
            <person name="Martinez M."/>
            <person name="Schmutz J."/>
            <person name="Larimer F."/>
            <person name="Land M."/>
            <person name="Hauser L."/>
            <person name="Kyrpides N."/>
            <person name="Kim E."/>
            <person name="Boone D.R."/>
            <person name="Brockman F."/>
            <person name="Culley D."/>
            <person name="Ferry J."/>
            <person name="Gunsalus R."/>
            <person name="McInerney M.J."/>
            <person name="Morrison M."/>
            <person name="Plugge C."/>
            <person name="Rohlin L."/>
            <person name="Scholten J."/>
            <person name="Sieber J."/>
            <person name="Stams A.J.M."/>
            <person name="Worm P."/>
            <person name="Henstra A.M."/>
            <person name="Richardson P."/>
        </authorList>
    </citation>
    <scope>NUCLEOTIDE SEQUENCE [LARGE SCALE GENOMIC DNA]</scope>
    <source>
        <strain evidence="3">DSM 10017 / MPOB</strain>
    </source>
</reference>
<dbReference type="GO" id="GO:0019239">
    <property type="term" value="F:deaminase activity"/>
    <property type="evidence" value="ECO:0007669"/>
    <property type="project" value="TreeGrafter"/>
</dbReference>
<dbReference type="RefSeq" id="WP_011700689.1">
    <property type="nucleotide sequence ID" value="NC_008554.1"/>
</dbReference>
<dbReference type="InterPro" id="IPR006056">
    <property type="entry name" value="RidA"/>
</dbReference>
<dbReference type="SUPFAM" id="SSF55298">
    <property type="entry name" value="YjgF-like"/>
    <property type="match status" value="1"/>
</dbReference>
<keyword evidence="3" id="KW-1185">Reference proteome</keyword>
<name>A0LQ71_SYNFM</name>
<dbReference type="PANTHER" id="PTHR11803">
    <property type="entry name" value="2-IMINOBUTANOATE/2-IMINOPROPANOATE DEAMINASE RIDA"/>
    <property type="match status" value="1"/>
</dbReference>
<dbReference type="GO" id="GO:0005829">
    <property type="term" value="C:cytosol"/>
    <property type="evidence" value="ECO:0007669"/>
    <property type="project" value="TreeGrafter"/>
</dbReference>
<protein>
    <submittedName>
        <fullName evidence="2">Endoribonuclease L-PSP</fullName>
    </submittedName>
</protein>
<dbReference type="InterPro" id="IPR006175">
    <property type="entry name" value="YjgF/YER057c/UK114"/>
</dbReference>
<dbReference type="STRING" id="335543.Sfum_3904"/>
<dbReference type="Gene3D" id="3.30.1330.40">
    <property type="entry name" value="RutC-like"/>
    <property type="match status" value="1"/>
</dbReference>
<dbReference type="AlphaFoldDB" id="A0LQ71"/>
<dbReference type="KEGG" id="sfu:Sfum_3904"/>
<proteinExistence type="inferred from homology"/>
<gene>
    <name evidence="2" type="ordered locus">Sfum_3904</name>
</gene>